<dbReference type="InterPro" id="IPR025870">
    <property type="entry name" value="Glyoxalase-like_dom"/>
</dbReference>
<dbReference type="AlphaFoldDB" id="A0A7W3Y239"/>
<reference evidence="3" key="1">
    <citation type="submission" date="2019-10" db="EMBL/GenBank/DDBJ databases">
        <title>Streptomyces sp. nov., a novel actinobacterium isolated from alkaline environment.</title>
        <authorList>
            <person name="Golinska P."/>
        </authorList>
    </citation>
    <scope>NUCLEOTIDE SEQUENCE [LARGE SCALE GENOMIC DNA]</scope>
    <source>
        <strain evidence="3">DSM 42118</strain>
    </source>
</reference>
<name>A0A7W3Y239_9ACTN</name>
<gene>
    <name evidence="2" type="ORF">FNQ90_12635</name>
</gene>
<evidence type="ECO:0000313" key="3">
    <source>
        <dbReference type="Proteomes" id="UP000538929"/>
    </source>
</evidence>
<dbReference type="Pfam" id="PF13468">
    <property type="entry name" value="Glyoxalase_3"/>
    <property type="match status" value="1"/>
</dbReference>
<organism evidence="2 3">
    <name type="scientific">Streptomyces alkaliphilus</name>
    <dbReference type="NCBI Taxonomy" id="1472722"/>
    <lineage>
        <taxon>Bacteria</taxon>
        <taxon>Bacillati</taxon>
        <taxon>Actinomycetota</taxon>
        <taxon>Actinomycetes</taxon>
        <taxon>Kitasatosporales</taxon>
        <taxon>Streptomycetaceae</taxon>
        <taxon>Streptomyces</taxon>
    </lineage>
</organism>
<sequence>MRRAVSRGRRCSHVLIRVDDLRRAVRDYRELGFEVRYATAEHKAQHAHIWFPEGPIIELLTTPAGARWFKWPMTLIGGRGSGERMVRWSREPEGFVDVALVTGGPDLRADLAELRGVGVPFGRAVPWRRTPPGGEPTRFRFAYPRQDRLPF</sequence>
<dbReference type="Proteomes" id="UP000538929">
    <property type="component" value="Unassembled WGS sequence"/>
</dbReference>
<dbReference type="SUPFAM" id="SSF54593">
    <property type="entry name" value="Glyoxalase/Bleomycin resistance protein/Dihydroxybiphenyl dioxygenase"/>
    <property type="match status" value="1"/>
</dbReference>
<evidence type="ECO:0000313" key="2">
    <source>
        <dbReference type="EMBL" id="MBB0244930.1"/>
    </source>
</evidence>
<dbReference type="RefSeq" id="WP_182606479.1">
    <property type="nucleotide sequence ID" value="NZ_VKHT01000347.1"/>
</dbReference>
<dbReference type="CDD" id="cd06587">
    <property type="entry name" value="VOC"/>
    <property type="match status" value="1"/>
</dbReference>
<keyword evidence="3" id="KW-1185">Reference proteome</keyword>
<comment type="caution">
    <text evidence="2">The sequence shown here is derived from an EMBL/GenBank/DDBJ whole genome shotgun (WGS) entry which is preliminary data.</text>
</comment>
<evidence type="ECO:0000259" key="1">
    <source>
        <dbReference type="Pfam" id="PF13468"/>
    </source>
</evidence>
<dbReference type="Gene3D" id="3.10.180.10">
    <property type="entry name" value="2,3-Dihydroxybiphenyl 1,2-Dioxygenase, domain 1"/>
    <property type="match status" value="1"/>
</dbReference>
<proteinExistence type="predicted"/>
<feature type="domain" description="Glyoxalase-like" evidence="1">
    <location>
        <begin position="13"/>
        <end position="150"/>
    </location>
</feature>
<feature type="non-terminal residue" evidence="2">
    <location>
        <position position="151"/>
    </location>
</feature>
<dbReference type="EMBL" id="VKHT01000347">
    <property type="protein sequence ID" value="MBB0244930.1"/>
    <property type="molecule type" value="Genomic_DNA"/>
</dbReference>
<protein>
    <submittedName>
        <fullName evidence="2">VOC family protein</fullName>
    </submittedName>
</protein>
<accession>A0A7W3Y239</accession>
<dbReference type="InterPro" id="IPR029068">
    <property type="entry name" value="Glyas_Bleomycin-R_OHBP_Dase"/>
</dbReference>